<reference evidence="6 7" key="1">
    <citation type="submission" date="2019-03" db="EMBL/GenBank/DDBJ databases">
        <title>Genomic Encyclopedia of Archaeal and Bacterial Type Strains, Phase II (KMG-II): from individual species to whole genera.</title>
        <authorList>
            <person name="Goeker M."/>
        </authorList>
    </citation>
    <scope>NUCLEOTIDE SEQUENCE [LARGE SCALE GENOMIC DNA]</scope>
    <source>
        <strain evidence="6 7">ATCC 700618</strain>
    </source>
</reference>
<dbReference type="GO" id="GO:0000774">
    <property type="term" value="F:adenyl-nucleotide exchange factor activity"/>
    <property type="evidence" value="ECO:0007669"/>
    <property type="project" value="InterPro"/>
</dbReference>
<keyword evidence="7" id="KW-1185">Reference proteome</keyword>
<dbReference type="AlphaFoldDB" id="A0A4R6IE23"/>
<comment type="subcellular location">
    <subcellularLocation>
        <location evidence="3">Cytoplasm</location>
    </subcellularLocation>
</comment>
<dbReference type="PANTHER" id="PTHR21237">
    <property type="entry name" value="GRPE PROTEIN"/>
    <property type="match status" value="1"/>
</dbReference>
<dbReference type="GO" id="GO:0051082">
    <property type="term" value="F:unfolded protein binding"/>
    <property type="evidence" value="ECO:0007669"/>
    <property type="project" value="TreeGrafter"/>
</dbReference>
<dbReference type="RefSeq" id="WP_094254526.1">
    <property type="nucleotide sequence ID" value="NZ_NNCE01000002.1"/>
</dbReference>
<comment type="function">
    <text evidence="3">Participates actively in the response to hyperosmotic and heat shock by preventing the aggregation of stress-denatured proteins, in association with DnaK and GrpE. It is the nucleotide exchange factor for DnaK and may function as a thermosensor. Unfolded proteins bind initially to DnaJ; upon interaction with the DnaJ-bound protein, DnaK hydrolyzes its bound ATP, resulting in the formation of a stable complex. GrpE releases ADP from DnaK; ATP binding to DnaK triggers the release of the substrate protein, thus completing the reaction cycle. Several rounds of ATP-dependent interactions between DnaJ, DnaK and GrpE are required for fully efficient folding.</text>
</comment>
<gene>
    <name evidence="3" type="primary">grpE</name>
    <name evidence="6" type="ORF">EI74_0358</name>
</gene>
<dbReference type="Gene3D" id="2.30.22.10">
    <property type="entry name" value="Head domain of nucleotide exchange factor GrpE"/>
    <property type="match status" value="1"/>
</dbReference>
<dbReference type="InterPro" id="IPR046357">
    <property type="entry name" value="PPIase_dom_sf"/>
</dbReference>
<keyword evidence="2 3" id="KW-0143">Chaperone</keyword>
<dbReference type="Pfam" id="PF01025">
    <property type="entry name" value="GrpE"/>
    <property type="match status" value="1"/>
</dbReference>
<evidence type="ECO:0000256" key="4">
    <source>
        <dbReference type="RuleBase" id="RU004478"/>
    </source>
</evidence>
<dbReference type="Proteomes" id="UP000295518">
    <property type="component" value="Unassembled WGS sequence"/>
</dbReference>
<dbReference type="GO" id="GO:0005737">
    <property type="term" value="C:cytoplasm"/>
    <property type="evidence" value="ECO:0007669"/>
    <property type="project" value="UniProtKB-SubCell"/>
</dbReference>
<dbReference type="InterPro" id="IPR009012">
    <property type="entry name" value="GrpE_head"/>
</dbReference>
<evidence type="ECO:0000256" key="1">
    <source>
        <dbReference type="ARBA" id="ARBA00009054"/>
    </source>
</evidence>
<dbReference type="SUPFAM" id="SSF58014">
    <property type="entry name" value="Coiled-coil domain of nucleotide exchange factor GrpE"/>
    <property type="match status" value="1"/>
</dbReference>
<comment type="similarity">
    <text evidence="1 3 4">Belongs to the GrpE family.</text>
</comment>
<evidence type="ECO:0000256" key="5">
    <source>
        <dbReference type="SAM" id="Coils"/>
    </source>
</evidence>
<evidence type="ECO:0000256" key="3">
    <source>
        <dbReference type="HAMAP-Rule" id="MF_01151"/>
    </source>
</evidence>
<dbReference type="GO" id="GO:0042803">
    <property type="term" value="F:protein homodimerization activity"/>
    <property type="evidence" value="ECO:0007669"/>
    <property type="project" value="InterPro"/>
</dbReference>
<dbReference type="HAMAP" id="MF_01151">
    <property type="entry name" value="GrpE"/>
    <property type="match status" value="1"/>
</dbReference>
<dbReference type="SUPFAM" id="SSF51064">
    <property type="entry name" value="Head domain of nucleotide exchange factor GrpE"/>
    <property type="match status" value="1"/>
</dbReference>
<dbReference type="InterPro" id="IPR013805">
    <property type="entry name" value="GrpE_CC"/>
</dbReference>
<dbReference type="OrthoDB" id="9812586at2"/>
<proteinExistence type="inferred from homology"/>
<dbReference type="EMBL" id="SNWN01000010">
    <property type="protein sequence ID" value="TDO20523.1"/>
    <property type="molecule type" value="Genomic_DNA"/>
</dbReference>
<dbReference type="PANTHER" id="PTHR21237:SF23">
    <property type="entry name" value="GRPE PROTEIN HOMOLOG, MITOCHONDRIAL"/>
    <property type="match status" value="1"/>
</dbReference>
<comment type="caution">
    <text evidence="6">The sequence shown here is derived from an EMBL/GenBank/DDBJ whole genome shotgun (WGS) entry which is preliminary data.</text>
</comment>
<evidence type="ECO:0000256" key="2">
    <source>
        <dbReference type="ARBA" id="ARBA00023186"/>
    </source>
</evidence>
<evidence type="ECO:0000313" key="6">
    <source>
        <dbReference type="EMBL" id="TDO20523.1"/>
    </source>
</evidence>
<dbReference type="GO" id="GO:0051087">
    <property type="term" value="F:protein-folding chaperone binding"/>
    <property type="evidence" value="ECO:0007669"/>
    <property type="project" value="InterPro"/>
</dbReference>
<evidence type="ECO:0000313" key="7">
    <source>
        <dbReference type="Proteomes" id="UP000295518"/>
    </source>
</evidence>
<protein>
    <recommendedName>
        <fullName evidence="3">Protein GrpE</fullName>
    </recommendedName>
    <alternativeName>
        <fullName evidence="3">HSP-70 cofactor</fullName>
    </alternativeName>
</protein>
<comment type="subunit">
    <text evidence="3">Homodimer.</text>
</comment>
<keyword evidence="5" id="KW-0175">Coiled coil</keyword>
<feature type="coiled-coil region" evidence="5">
    <location>
        <begin position="103"/>
        <end position="137"/>
    </location>
</feature>
<name>A0A4R6IE23_9MOLU</name>
<accession>A0A4R6IE23</accession>
<dbReference type="GO" id="GO:0003755">
    <property type="term" value="F:peptidyl-prolyl cis-trans isomerase activity"/>
    <property type="evidence" value="ECO:0007669"/>
    <property type="project" value="InterPro"/>
</dbReference>
<organism evidence="6 7">
    <name type="scientific">Mycoplasma testudineum</name>
    <dbReference type="NCBI Taxonomy" id="244584"/>
    <lineage>
        <taxon>Bacteria</taxon>
        <taxon>Bacillati</taxon>
        <taxon>Mycoplasmatota</taxon>
        <taxon>Mollicutes</taxon>
        <taxon>Mycoplasmataceae</taxon>
        <taxon>Mycoplasma</taxon>
    </lineage>
</organism>
<dbReference type="PRINTS" id="PR00773">
    <property type="entry name" value="GRPEPROTEIN"/>
</dbReference>
<keyword evidence="3" id="KW-0346">Stress response</keyword>
<sequence length="296" mass="34747">METYSKGDKILVDVSAFNGEDVIKKWERTNMVLELGENQYIDGFDDLIIGKEKMEYYSLKMDYLDKKTEEVQEITFEVHNKIDRLEEFIDVQSESEKKESKKDNKWKQKYKDELKKVKDLEEKNSKLQEKLDLNLKLQEIQLKSFESKAKTVIEERVSAEKSIMEQHISEAKKYSAQKMLEDALPIIHNIEKAISYANKSENQEVKNYVIGFSHLLNQLERVFEDHNIIKISPIEGDLYDPEKHDILETVIDLESENDTVKEATSSGFMLHDRIIIPSKVRVVKNPEKLKVKMLRK</sequence>
<dbReference type="Gene3D" id="3.10.50.40">
    <property type="match status" value="1"/>
</dbReference>
<dbReference type="InterPro" id="IPR000740">
    <property type="entry name" value="GrpE"/>
</dbReference>
<keyword evidence="3" id="KW-0963">Cytoplasm</keyword>
<dbReference type="GO" id="GO:0006457">
    <property type="term" value="P:protein folding"/>
    <property type="evidence" value="ECO:0007669"/>
    <property type="project" value="InterPro"/>
</dbReference>